<organism evidence="2 3">
    <name type="scientific">Companilactobacillus mindensis DSM 14500</name>
    <dbReference type="NCBI Taxonomy" id="1423770"/>
    <lineage>
        <taxon>Bacteria</taxon>
        <taxon>Bacillati</taxon>
        <taxon>Bacillota</taxon>
        <taxon>Bacilli</taxon>
        <taxon>Lactobacillales</taxon>
        <taxon>Lactobacillaceae</taxon>
        <taxon>Companilactobacillus</taxon>
    </lineage>
</organism>
<dbReference type="PATRIC" id="fig|1423770.3.peg.866"/>
<feature type="transmembrane region" description="Helical" evidence="1">
    <location>
        <begin position="462"/>
        <end position="483"/>
    </location>
</feature>
<dbReference type="Proteomes" id="UP000050872">
    <property type="component" value="Unassembled WGS sequence"/>
</dbReference>
<dbReference type="AlphaFoldDB" id="A0A0R1QJM3"/>
<evidence type="ECO:0000313" key="3">
    <source>
        <dbReference type="Proteomes" id="UP000050872"/>
    </source>
</evidence>
<keyword evidence="3" id="KW-1185">Reference proteome</keyword>
<feature type="transmembrane region" description="Helical" evidence="1">
    <location>
        <begin position="328"/>
        <end position="347"/>
    </location>
</feature>
<comment type="caution">
    <text evidence="2">The sequence shown here is derived from an EMBL/GenBank/DDBJ whole genome shotgun (WGS) entry which is preliminary data.</text>
</comment>
<keyword evidence="1" id="KW-0472">Membrane</keyword>
<dbReference type="STRING" id="1423770.FD29_GL000842"/>
<feature type="transmembrane region" description="Helical" evidence="1">
    <location>
        <begin position="270"/>
        <end position="286"/>
    </location>
</feature>
<feature type="transmembrane region" description="Helical" evidence="1">
    <location>
        <begin position="159"/>
        <end position="177"/>
    </location>
</feature>
<gene>
    <name evidence="2" type="ORF">FD29_GL000842</name>
</gene>
<keyword evidence="1" id="KW-0812">Transmembrane</keyword>
<feature type="transmembrane region" description="Helical" evidence="1">
    <location>
        <begin position="197"/>
        <end position="217"/>
    </location>
</feature>
<accession>A0A0R1QJM3</accession>
<evidence type="ECO:0000256" key="1">
    <source>
        <dbReference type="SAM" id="Phobius"/>
    </source>
</evidence>
<dbReference type="EMBL" id="AZEZ01000022">
    <property type="protein sequence ID" value="KRL45014.1"/>
    <property type="molecule type" value="Genomic_DNA"/>
</dbReference>
<feature type="transmembrane region" description="Helical" evidence="1">
    <location>
        <begin position="121"/>
        <end position="138"/>
    </location>
</feature>
<proteinExistence type="predicted"/>
<reference evidence="2 3" key="1">
    <citation type="journal article" date="2015" name="Genome Announc.">
        <title>Expanding the biotechnology potential of lactobacilli through comparative genomics of 213 strains and associated genera.</title>
        <authorList>
            <person name="Sun Z."/>
            <person name="Harris H.M."/>
            <person name="McCann A."/>
            <person name="Guo C."/>
            <person name="Argimon S."/>
            <person name="Zhang W."/>
            <person name="Yang X."/>
            <person name="Jeffery I.B."/>
            <person name="Cooney J.C."/>
            <person name="Kagawa T.F."/>
            <person name="Liu W."/>
            <person name="Song Y."/>
            <person name="Salvetti E."/>
            <person name="Wrobel A."/>
            <person name="Rasinkangas P."/>
            <person name="Parkhill J."/>
            <person name="Rea M.C."/>
            <person name="O'Sullivan O."/>
            <person name="Ritari J."/>
            <person name="Douillard F.P."/>
            <person name="Paul Ross R."/>
            <person name="Yang R."/>
            <person name="Briner A.E."/>
            <person name="Felis G.E."/>
            <person name="de Vos W.M."/>
            <person name="Barrangou R."/>
            <person name="Klaenhammer T.R."/>
            <person name="Caufield P.W."/>
            <person name="Cui Y."/>
            <person name="Zhang H."/>
            <person name="O'Toole P.W."/>
        </authorList>
    </citation>
    <scope>NUCLEOTIDE SEQUENCE [LARGE SCALE GENOMIC DNA]</scope>
    <source>
        <strain evidence="2 3">DSM 14500</strain>
    </source>
</reference>
<sequence length="497" mass="57317">MFFQKAEFGDTMIFNIAHLQSLTNVFTSPINFNYWNHSGSQINLFSPWLTILSGTIFVNSNVTYGFSIYLTLITFLTFVSAYVYMNRFSHDTLESLLFSLIYTLSLNRFVQVFQIQRLENYLVLIFLPMVYYGIYQILKNQRWYNLAWGMSLIIWTSPYMAVGVLLTLVPWIILMIFKGISHHWSYWGRLSLSLLKTFGLVVLTTIGFLVPLGTKLLQGKLQQNPRNNFNYVKWFDQLHLSQIQQILLIGIAVLSVLVLIVIFMNSQFSYKLIMLEMIPLTISLFVKTDSLVVDWSRLVPAFQSILDLFLAIIVSRIVILIFQEGPGILKLLLMVATIGGMSFLIYNQADQIHAEQRITSASKINYQKYVINYHDRAVEGQNQFLVNNKKASVSYYTKANDYWIQYYDPQSATMDIPVQKYSGYKIQLNNENVRTTKSKRGTIELQTNPGKSIVEIHTQYDWIGIISLLANLFSFILLGYLSLTKVVGKNKKISNKS</sequence>
<protein>
    <submittedName>
        <fullName evidence="2">Uncharacterized protein</fullName>
    </submittedName>
</protein>
<feature type="transmembrane region" description="Helical" evidence="1">
    <location>
        <begin position="66"/>
        <end position="84"/>
    </location>
</feature>
<keyword evidence="1" id="KW-1133">Transmembrane helix</keyword>
<feature type="transmembrane region" description="Helical" evidence="1">
    <location>
        <begin position="246"/>
        <end position="264"/>
    </location>
</feature>
<evidence type="ECO:0000313" key="2">
    <source>
        <dbReference type="EMBL" id="KRL45014.1"/>
    </source>
</evidence>
<feature type="transmembrane region" description="Helical" evidence="1">
    <location>
        <begin position="298"/>
        <end position="322"/>
    </location>
</feature>
<name>A0A0R1QJM3_9LACO</name>